<dbReference type="InterPro" id="IPR042556">
    <property type="entry name" value="AZUL_sf"/>
</dbReference>
<evidence type="ECO:0000256" key="8">
    <source>
        <dbReference type="SAM" id="MobiDB-lite"/>
    </source>
</evidence>
<feature type="compositionally biased region" description="Polar residues" evidence="8">
    <location>
        <begin position="124"/>
        <end position="133"/>
    </location>
</feature>
<dbReference type="InterPro" id="IPR000569">
    <property type="entry name" value="HECT_dom"/>
</dbReference>
<protein>
    <recommendedName>
        <fullName evidence="3">HECT-type E3 ubiquitin transferase</fullName>
        <ecNumber evidence="3">2.3.2.26</ecNumber>
    </recommendedName>
</protein>
<dbReference type="AlphaFoldDB" id="A0A1X7UF18"/>
<sequence length="846" mass="95490">MATGEAENSLKRESSKELLQERIKIFFIQLTRGCGQKSCKNLECASGRGYSSPPNEAAANAVRLAQQKATPCLSLLSKPTNGLVSPRGKDGRKGEEPVSGGSDEPMEVESGKATPKSKVLASSEVDQSESTMETNEETAVIQFPLESNIGLTLSSIKSLISKTDSLHYKELTSTLWNVFSSPQILNNSFIIPECPPSSLSRVRQRTGILVDVTAVREAYKLLYELEIPAITNTLCNAMSNYCSSLSGADEVKFSSQLGHIITLFENPLLHSPEFVDRAYPQFLKVILGLSVTQKAILVEWYSSYTADELIGFIASLKQLILINLLNEDVSVTIQGNSAIASATHTLMLFYVSSLVIAKREGGLRPHSHKLVSAIAMPLPEQMAVRRLNIFQMLLSKFSVHPSEVLKSSIPLDEFVLELINNEVDMGIDYRRFKHKYFEDGSHVFCFLDHPFVLSTSNKVETIHLDHNYRMFSERQRTLFHTVLTGIPDLPFLVLRIDRHDIVNDTLAQLEAITELNPSDIQKQLRIEFKGEEGIDEGGLQKEFFQLLIEKLFDPMNGMFRFDEDNQFYWFNSVSLESEEQYRLIGILLGLAIYNNVILDVRFPMIVYHKLIGCTPVFKDLYSSHPVIAKSLQSMLDFEGTDDEFQDTYMATFSITYSDMFVMVQSTDLKENGDKIPVTLENRQEYVDLYTDWLLNKSIAKQFDAFKKGFDLVMKDKHLADLFTAEEVEMLVCGSKEWDFNSLEENTRYDGFSKSHSVIINFWEVFYEFNEDEKKQLLAFVTGSDRVPVGGLSNLKLVIVKNGPDSDRLPTAHTCFNALLLCEYSSKEKLKERLLTAIRNGKGFGML</sequence>
<dbReference type="Gene3D" id="3.30.2410.10">
    <property type="entry name" value="Hect, E3 ligase catalytic domain"/>
    <property type="match status" value="1"/>
</dbReference>
<feature type="compositionally biased region" description="Basic and acidic residues" evidence="8">
    <location>
        <begin position="87"/>
        <end position="96"/>
    </location>
</feature>
<dbReference type="FunFam" id="3.30.2160.10:FF:000004">
    <property type="entry name" value="probable E3 ubiquitin-protein ligase HERC4 isoform X1"/>
    <property type="match status" value="1"/>
</dbReference>
<dbReference type="FunFam" id="3.30.2410.10:FF:000003">
    <property type="entry name" value="probable E3 ubiquitin-protein ligase HERC4 isoform X1"/>
    <property type="match status" value="1"/>
</dbReference>
<dbReference type="Gene3D" id="6.10.130.10">
    <property type="entry name" value="Ubiquitin-protein ligase E3A, N-terminal zinc-binding domain (AZUL)"/>
    <property type="match status" value="1"/>
</dbReference>
<dbReference type="SMART" id="SM00119">
    <property type="entry name" value="HECTc"/>
    <property type="match status" value="1"/>
</dbReference>
<feature type="domain" description="HECT" evidence="9">
    <location>
        <begin position="516"/>
        <end position="846"/>
    </location>
</feature>
<dbReference type="InterPro" id="IPR044611">
    <property type="entry name" value="E3A/B/C-like"/>
</dbReference>
<dbReference type="SUPFAM" id="SSF56204">
    <property type="entry name" value="Hect, E3 ligase catalytic domain"/>
    <property type="match status" value="1"/>
</dbReference>
<dbReference type="eggNOG" id="KOG0941">
    <property type="taxonomic scope" value="Eukaryota"/>
</dbReference>
<accession>A0A1X7UF18</accession>
<dbReference type="EC" id="2.3.2.26" evidence="3"/>
<evidence type="ECO:0000259" key="9">
    <source>
        <dbReference type="PROSITE" id="PS50237"/>
    </source>
</evidence>
<dbReference type="Proteomes" id="UP000007879">
    <property type="component" value="Unassembled WGS sequence"/>
</dbReference>
<dbReference type="OrthoDB" id="5981550at2759"/>
<comment type="subcellular location">
    <subcellularLocation>
        <location evidence="2">Cytoplasm</location>
    </subcellularLocation>
</comment>
<evidence type="ECO:0000256" key="2">
    <source>
        <dbReference type="ARBA" id="ARBA00004496"/>
    </source>
</evidence>
<name>A0A1X7UF18_AMPQE</name>
<dbReference type="PANTHER" id="PTHR45700">
    <property type="entry name" value="UBIQUITIN-PROTEIN LIGASE E3C"/>
    <property type="match status" value="1"/>
</dbReference>
<dbReference type="GO" id="GO:0005737">
    <property type="term" value="C:cytoplasm"/>
    <property type="evidence" value="ECO:0007669"/>
    <property type="project" value="UniProtKB-SubCell"/>
</dbReference>
<evidence type="ECO:0000256" key="4">
    <source>
        <dbReference type="ARBA" id="ARBA00022490"/>
    </source>
</evidence>
<evidence type="ECO:0000256" key="5">
    <source>
        <dbReference type="ARBA" id="ARBA00022679"/>
    </source>
</evidence>
<dbReference type="EnsemblMetazoa" id="XM_003388104.3">
    <property type="protein sequence ID" value="XP_003388152.1"/>
    <property type="gene ID" value="LOC100640079"/>
</dbReference>
<evidence type="ECO:0000256" key="7">
    <source>
        <dbReference type="PROSITE-ProRule" id="PRU00104"/>
    </source>
</evidence>
<evidence type="ECO:0000256" key="6">
    <source>
        <dbReference type="ARBA" id="ARBA00022786"/>
    </source>
</evidence>
<evidence type="ECO:0000256" key="3">
    <source>
        <dbReference type="ARBA" id="ARBA00012485"/>
    </source>
</evidence>
<dbReference type="STRING" id="400682.A0A1X7UF18"/>
<dbReference type="PANTHER" id="PTHR45700:SF8">
    <property type="entry name" value="HECT-TYPE E3 UBIQUITIN TRANSFERASE"/>
    <property type="match status" value="1"/>
</dbReference>
<dbReference type="OMA" id="GDCTNEF"/>
<gene>
    <name evidence="10" type="primary">100640079</name>
</gene>
<keyword evidence="6 7" id="KW-0833">Ubl conjugation pathway</keyword>
<dbReference type="Pfam" id="PF16558">
    <property type="entry name" value="AZUL"/>
    <property type="match status" value="1"/>
</dbReference>
<keyword evidence="11" id="KW-1185">Reference proteome</keyword>
<organism evidence="10">
    <name type="scientific">Amphimedon queenslandica</name>
    <name type="common">Sponge</name>
    <dbReference type="NCBI Taxonomy" id="400682"/>
    <lineage>
        <taxon>Eukaryota</taxon>
        <taxon>Metazoa</taxon>
        <taxon>Porifera</taxon>
        <taxon>Demospongiae</taxon>
        <taxon>Heteroscleromorpha</taxon>
        <taxon>Haplosclerida</taxon>
        <taxon>Niphatidae</taxon>
        <taxon>Amphimedon</taxon>
    </lineage>
</organism>
<evidence type="ECO:0000313" key="11">
    <source>
        <dbReference type="Proteomes" id="UP000007879"/>
    </source>
</evidence>
<dbReference type="CDD" id="cd00078">
    <property type="entry name" value="HECTc"/>
    <property type="match status" value="1"/>
</dbReference>
<dbReference type="Gene3D" id="3.90.1750.10">
    <property type="entry name" value="Hect, E3 ligase catalytic domains"/>
    <property type="match status" value="1"/>
</dbReference>
<feature type="region of interest" description="Disordered" evidence="8">
    <location>
        <begin position="76"/>
        <end position="136"/>
    </location>
</feature>
<dbReference type="Pfam" id="PF00632">
    <property type="entry name" value="HECT"/>
    <property type="match status" value="1"/>
</dbReference>
<keyword evidence="4" id="KW-0963">Cytoplasm</keyword>
<feature type="active site" description="Glycyl thioester intermediate" evidence="7">
    <location>
        <position position="814"/>
    </location>
</feature>
<evidence type="ECO:0000256" key="1">
    <source>
        <dbReference type="ARBA" id="ARBA00000885"/>
    </source>
</evidence>
<dbReference type="EnsemblMetazoa" id="Aqu2.1.26377_001">
    <property type="protein sequence ID" value="Aqu2.1.26377_001"/>
    <property type="gene ID" value="Aqu2.1.26377"/>
</dbReference>
<dbReference type="GO" id="GO:0000209">
    <property type="term" value="P:protein polyubiquitination"/>
    <property type="evidence" value="ECO:0007669"/>
    <property type="project" value="InterPro"/>
</dbReference>
<dbReference type="InterPro" id="IPR035983">
    <property type="entry name" value="Hect_E3_ubiquitin_ligase"/>
</dbReference>
<dbReference type="GO" id="GO:0061630">
    <property type="term" value="F:ubiquitin protein ligase activity"/>
    <property type="evidence" value="ECO:0007669"/>
    <property type="project" value="UniProtKB-EC"/>
</dbReference>
<reference evidence="11" key="1">
    <citation type="journal article" date="2010" name="Nature">
        <title>The Amphimedon queenslandica genome and the evolution of animal complexity.</title>
        <authorList>
            <person name="Srivastava M."/>
            <person name="Simakov O."/>
            <person name="Chapman J."/>
            <person name="Fahey B."/>
            <person name="Gauthier M.E."/>
            <person name="Mitros T."/>
            <person name="Richards G.S."/>
            <person name="Conaco C."/>
            <person name="Dacre M."/>
            <person name="Hellsten U."/>
            <person name="Larroux C."/>
            <person name="Putnam N.H."/>
            <person name="Stanke M."/>
            <person name="Adamska M."/>
            <person name="Darling A."/>
            <person name="Degnan S.M."/>
            <person name="Oakley T.H."/>
            <person name="Plachetzki D.C."/>
            <person name="Zhai Y."/>
            <person name="Adamski M."/>
            <person name="Calcino A."/>
            <person name="Cummins S.F."/>
            <person name="Goodstein D.M."/>
            <person name="Harris C."/>
            <person name="Jackson D.J."/>
            <person name="Leys S.P."/>
            <person name="Shu S."/>
            <person name="Woodcroft B.J."/>
            <person name="Vervoort M."/>
            <person name="Kosik K.S."/>
            <person name="Manning G."/>
            <person name="Degnan B.M."/>
            <person name="Rokhsar D.S."/>
        </authorList>
    </citation>
    <scope>NUCLEOTIDE SEQUENCE [LARGE SCALE GENOMIC DNA]</scope>
</reference>
<reference evidence="10" key="2">
    <citation type="submission" date="2017-05" db="UniProtKB">
        <authorList>
            <consortium name="EnsemblMetazoa"/>
        </authorList>
    </citation>
    <scope>IDENTIFICATION</scope>
</reference>
<dbReference type="InParanoid" id="A0A1X7UF18"/>
<dbReference type="Gene3D" id="3.30.2160.10">
    <property type="entry name" value="Hect, E3 ligase catalytic domain"/>
    <property type="match status" value="1"/>
</dbReference>
<dbReference type="InterPro" id="IPR032353">
    <property type="entry name" value="AZUL"/>
</dbReference>
<dbReference type="PROSITE" id="PS50237">
    <property type="entry name" value="HECT"/>
    <property type="match status" value="1"/>
</dbReference>
<comment type="catalytic activity">
    <reaction evidence="1">
        <text>S-ubiquitinyl-[E2 ubiquitin-conjugating enzyme]-L-cysteine + [acceptor protein]-L-lysine = [E2 ubiquitin-conjugating enzyme]-L-cysteine + N(6)-ubiquitinyl-[acceptor protein]-L-lysine.</text>
        <dbReference type="EC" id="2.3.2.26"/>
    </reaction>
</comment>
<keyword evidence="5" id="KW-0808">Transferase</keyword>
<proteinExistence type="predicted"/>
<evidence type="ECO:0000313" key="10">
    <source>
        <dbReference type="EnsemblMetazoa" id="Aqu2.1.26377_001"/>
    </source>
</evidence>
<dbReference type="KEGG" id="aqu:100640079"/>